<reference evidence="2" key="3">
    <citation type="submission" date="2022-06" db="UniProtKB">
        <authorList>
            <consortium name="EnsemblPlants"/>
        </authorList>
    </citation>
    <scope>IDENTIFICATION</scope>
</reference>
<name>A0A8R7UJA4_TRIUA</name>
<dbReference type="EnsemblPlants" id="TuG1812G0500002615.01.T01">
    <property type="protein sequence ID" value="TuG1812G0500002615.01.T01"/>
    <property type="gene ID" value="TuG1812G0500002615.01"/>
</dbReference>
<accession>A0A8R7UJA4</accession>
<evidence type="ECO:0000313" key="3">
    <source>
        <dbReference type="Proteomes" id="UP000015106"/>
    </source>
</evidence>
<evidence type="ECO:0000256" key="1">
    <source>
        <dbReference type="SAM" id="MobiDB-lite"/>
    </source>
</evidence>
<feature type="region of interest" description="Disordered" evidence="1">
    <location>
        <begin position="61"/>
        <end position="85"/>
    </location>
</feature>
<dbReference type="Gramene" id="TuG1812G0500002615.01.T01">
    <property type="protein sequence ID" value="TuG1812G0500002615.01.T01"/>
    <property type="gene ID" value="TuG1812G0500002615.01"/>
</dbReference>
<sequence>MLLGWGRATGAWWPENEQMKPTPCLLRYLGWHANADDILSTEGAYSFGILKIQVSLTGHPNYMKRRKGEGKNTQHTPGERGRAEW</sequence>
<keyword evidence="3" id="KW-1185">Reference proteome</keyword>
<evidence type="ECO:0000313" key="2">
    <source>
        <dbReference type="EnsemblPlants" id="TuG1812G0500002615.01.T01"/>
    </source>
</evidence>
<organism evidence="2 3">
    <name type="scientific">Triticum urartu</name>
    <name type="common">Red wild einkorn</name>
    <name type="synonym">Crithodium urartu</name>
    <dbReference type="NCBI Taxonomy" id="4572"/>
    <lineage>
        <taxon>Eukaryota</taxon>
        <taxon>Viridiplantae</taxon>
        <taxon>Streptophyta</taxon>
        <taxon>Embryophyta</taxon>
        <taxon>Tracheophyta</taxon>
        <taxon>Spermatophyta</taxon>
        <taxon>Magnoliopsida</taxon>
        <taxon>Liliopsida</taxon>
        <taxon>Poales</taxon>
        <taxon>Poaceae</taxon>
        <taxon>BOP clade</taxon>
        <taxon>Pooideae</taxon>
        <taxon>Triticodae</taxon>
        <taxon>Triticeae</taxon>
        <taxon>Triticinae</taxon>
        <taxon>Triticum</taxon>
    </lineage>
</organism>
<feature type="compositionally biased region" description="Basic and acidic residues" evidence="1">
    <location>
        <begin position="69"/>
        <end position="85"/>
    </location>
</feature>
<dbReference type="AlphaFoldDB" id="A0A8R7UJA4"/>
<reference evidence="3" key="1">
    <citation type="journal article" date="2013" name="Nature">
        <title>Draft genome of the wheat A-genome progenitor Triticum urartu.</title>
        <authorList>
            <person name="Ling H.Q."/>
            <person name="Zhao S."/>
            <person name="Liu D."/>
            <person name="Wang J."/>
            <person name="Sun H."/>
            <person name="Zhang C."/>
            <person name="Fan H."/>
            <person name="Li D."/>
            <person name="Dong L."/>
            <person name="Tao Y."/>
            <person name="Gao C."/>
            <person name="Wu H."/>
            <person name="Li Y."/>
            <person name="Cui Y."/>
            <person name="Guo X."/>
            <person name="Zheng S."/>
            <person name="Wang B."/>
            <person name="Yu K."/>
            <person name="Liang Q."/>
            <person name="Yang W."/>
            <person name="Lou X."/>
            <person name="Chen J."/>
            <person name="Feng M."/>
            <person name="Jian J."/>
            <person name="Zhang X."/>
            <person name="Luo G."/>
            <person name="Jiang Y."/>
            <person name="Liu J."/>
            <person name="Wang Z."/>
            <person name="Sha Y."/>
            <person name="Zhang B."/>
            <person name="Wu H."/>
            <person name="Tang D."/>
            <person name="Shen Q."/>
            <person name="Xue P."/>
            <person name="Zou S."/>
            <person name="Wang X."/>
            <person name="Liu X."/>
            <person name="Wang F."/>
            <person name="Yang Y."/>
            <person name="An X."/>
            <person name="Dong Z."/>
            <person name="Zhang K."/>
            <person name="Zhang X."/>
            <person name="Luo M.C."/>
            <person name="Dvorak J."/>
            <person name="Tong Y."/>
            <person name="Wang J."/>
            <person name="Yang H."/>
            <person name="Li Z."/>
            <person name="Wang D."/>
            <person name="Zhang A."/>
            <person name="Wang J."/>
        </authorList>
    </citation>
    <scope>NUCLEOTIDE SEQUENCE</scope>
    <source>
        <strain evidence="3">cv. G1812</strain>
    </source>
</reference>
<reference evidence="2" key="2">
    <citation type="submission" date="2018-03" db="EMBL/GenBank/DDBJ databases">
        <title>The Triticum urartu genome reveals the dynamic nature of wheat genome evolution.</title>
        <authorList>
            <person name="Ling H."/>
            <person name="Ma B."/>
            <person name="Shi X."/>
            <person name="Liu H."/>
            <person name="Dong L."/>
            <person name="Sun H."/>
            <person name="Cao Y."/>
            <person name="Gao Q."/>
            <person name="Zheng S."/>
            <person name="Li Y."/>
            <person name="Yu Y."/>
            <person name="Du H."/>
            <person name="Qi M."/>
            <person name="Li Y."/>
            <person name="Yu H."/>
            <person name="Cui Y."/>
            <person name="Wang N."/>
            <person name="Chen C."/>
            <person name="Wu H."/>
            <person name="Zhao Y."/>
            <person name="Zhang J."/>
            <person name="Li Y."/>
            <person name="Zhou W."/>
            <person name="Zhang B."/>
            <person name="Hu W."/>
            <person name="Eijk M."/>
            <person name="Tang J."/>
            <person name="Witsenboer H."/>
            <person name="Zhao S."/>
            <person name="Li Z."/>
            <person name="Zhang A."/>
            <person name="Wang D."/>
            <person name="Liang C."/>
        </authorList>
    </citation>
    <scope>NUCLEOTIDE SEQUENCE [LARGE SCALE GENOMIC DNA]</scope>
    <source>
        <strain evidence="2">cv. G1812</strain>
    </source>
</reference>
<dbReference type="Proteomes" id="UP000015106">
    <property type="component" value="Chromosome 5"/>
</dbReference>
<protein>
    <submittedName>
        <fullName evidence="2">Uncharacterized protein</fullName>
    </submittedName>
</protein>
<proteinExistence type="predicted"/>